<dbReference type="AlphaFoldDB" id="A0A023BAP4"/>
<comment type="caution">
    <text evidence="1">The sequence shown here is derived from an EMBL/GenBank/DDBJ whole genome shotgun (WGS) entry which is preliminary data.</text>
</comment>
<proteinExistence type="predicted"/>
<dbReference type="Proteomes" id="UP000019763">
    <property type="component" value="Unassembled WGS sequence"/>
</dbReference>
<dbReference type="EMBL" id="AFNH02000282">
    <property type="protein sequence ID" value="EZG78405.1"/>
    <property type="molecule type" value="Genomic_DNA"/>
</dbReference>
<evidence type="ECO:0000313" key="2">
    <source>
        <dbReference type="Proteomes" id="UP000019763"/>
    </source>
</evidence>
<dbReference type="VEuPathDB" id="CryptoDB:GNI_036800"/>
<accession>A0A023BAP4</accession>
<evidence type="ECO:0000313" key="1">
    <source>
        <dbReference type="EMBL" id="EZG78405.1"/>
    </source>
</evidence>
<gene>
    <name evidence="1" type="ORF">GNI_036800</name>
</gene>
<dbReference type="RefSeq" id="XP_011129317.1">
    <property type="nucleotide sequence ID" value="XM_011131015.1"/>
</dbReference>
<organism evidence="1 2">
    <name type="scientific">Gregarina niphandrodes</name>
    <name type="common">Septate eugregarine</name>
    <dbReference type="NCBI Taxonomy" id="110365"/>
    <lineage>
        <taxon>Eukaryota</taxon>
        <taxon>Sar</taxon>
        <taxon>Alveolata</taxon>
        <taxon>Apicomplexa</taxon>
        <taxon>Conoidasida</taxon>
        <taxon>Gregarinasina</taxon>
        <taxon>Eugregarinorida</taxon>
        <taxon>Gregarinidae</taxon>
        <taxon>Gregarina</taxon>
    </lineage>
</organism>
<reference evidence="1" key="1">
    <citation type="submission" date="2013-12" db="EMBL/GenBank/DDBJ databases">
        <authorList>
            <person name="Omoto C.K."/>
            <person name="Sibley D."/>
            <person name="Venepally P."/>
            <person name="Hadjithomas M."/>
            <person name="Karamycheva S."/>
            <person name="Brunk B."/>
            <person name="Roos D."/>
            <person name="Caler E."/>
            <person name="Lorenzi H."/>
        </authorList>
    </citation>
    <scope>NUCLEOTIDE SEQUENCE</scope>
</reference>
<sequence>MLLHQDYYVRTLEIGSPNAELGITNDKGEVVVAIVPTVVNRHFAWKLIFSVGEASESSRLWKQFVLLEPKAKPEAKLFEALEVGYLTAMDMLVCMSFHDPQRVGSWDRKTRGQCILQKSCFLNCLDLWGNPDFCGTGEAHLFTVGDDTTEAHANKSSLPVNTQFIQSVVALLRYGRRDFDRGQRKLIHHAFNNIQISHHERATFLPFQLGELREISGAVAQLARERSMWPW</sequence>
<keyword evidence="2" id="KW-1185">Reference proteome</keyword>
<dbReference type="GeneID" id="22911438"/>
<name>A0A023BAP4_GRENI</name>
<protein>
    <submittedName>
        <fullName evidence="1">Uncharacterized protein</fullName>
    </submittedName>
</protein>